<evidence type="ECO:0000313" key="1">
    <source>
        <dbReference type="EMBL" id="RHA17121.1"/>
    </source>
</evidence>
<dbReference type="Pfam" id="PF12994">
    <property type="entry name" value="DUF3878"/>
    <property type="match status" value="1"/>
</dbReference>
<comment type="caution">
    <text evidence="1">The sequence shown here is derived from an EMBL/GenBank/DDBJ whole genome shotgun (WGS) entry which is preliminary data.</text>
</comment>
<organism evidence="1 2">
    <name type="scientific">Eubacterium ventriosum</name>
    <dbReference type="NCBI Taxonomy" id="39496"/>
    <lineage>
        <taxon>Bacteria</taxon>
        <taxon>Bacillati</taxon>
        <taxon>Bacillota</taxon>
        <taxon>Clostridia</taxon>
        <taxon>Eubacteriales</taxon>
        <taxon>Eubacteriaceae</taxon>
        <taxon>Eubacterium</taxon>
    </lineage>
</organism>
<dbReference type="Proteomes" id="UP000284779">
    <property type="component" value="Unassembled WGS sequence"/>
</dbReference>
<dbReference type="AlphaFoldDB" id="A0A413R5Q4"/>
<name>A0A413R5Q4_9FIRM</name>
<evidence type="ECO:0000313" key="2">
    <source>
        <dbReference type="Proteomes" id="UP000284779"/>
    </source>
</evidence>
<proteinExistence type="predicted"/>
<dbReference type="RefSeq" id="WP_117971398.1">
    <property type="nucleotide sequence ID" value="NZ_QSFD01000011.1"/>
</dbReference>
<sequence length="322" mass="38210">MSKREDIFEKLDNLIEQNQFELVFDKVDDNRLKVIYLMNDAVESFIVFENARITGEYIKDYQGEINTSLTVQKNDSTGNDEYVLVVHQKDSVCTVFFEDVSLEVNLYNYGRTAHFWIEGYEYLRQLEYKISILRDKLDYLGEKYCNDLEKELANLTDFPPLNYCFYPSVPEKYLVPRDNPWEPTDKAISVMLKVAREQQDKMLYQVLVLYKQFKNRKLAKVIATMLHRKSHRKVVESLMEKMTEATKNYPTRKFGKAADNEHKKILTRAKQLQNKLKHKKIKSEIFVEEPFVVATDSIEYKVYLMIWKKSLINTKVEIQEIK</sequence>
<keyword evidence="2" id="KW-1185">Reference proteome</keyword>
<reference evidence="1 2" key="1">
    <citation type="submission" date="2018-08" db="EMBL/GenBank/DDBJ databases">
        <title>A genome reference for cultivated species of the human gut microbiota.</title>
        <authorList>
            <person name="Zou Y."/>
            <person name="Xue W."/>
            <person name="Luo G."/>
        </authorList>
    </citation>
    <scope>NUCLEOTIDE SEQUENCE [LARGE SCALE GENOMIC DNA]</scope>
    <source>
        <strain evidence="1 2">AM44-11BH</strain>
    </source>
</reference>
<dbReference type="InterPro" id="IPR024538">
    <property type="entry name" value="DUF3878"/>
</dbReference>
<protein>
    <submittedName>
        <fullName evidence="1">Uncharacterized protein</fullName>
    </submittedName>
</protein>
<dbReference type="EMBL" id="QSFD01000011">
    <property type="protein sequence ID" value="RHA17121.1"/>
    <property type="molecule type" value="Genomic_DNA"/>
</dbReference>
<accession>A0A413R5Q4</accession>
<gene>
    <name evidence="1" type="ORF">DW944_10535</name>
</gene>